<sequence length="242" mass="27762">MWSLFKMLFENKNDELGDQMQSSDITIDKENFQKNLLKRYGHIDKKDINLPYWIFISDTHGCFNDELLDGIDFTGCSAVFLLGDNTTADLIRLVRLIPDDIQIFAVLGNHDSVTMYEGDYKSKVLDRIIHLKSGTIYIDNLNVAVFDGCPRYKPNPSYCMHTQGEVLDMVKDFKDVDVIISHAGPYTKESKDIVHQGYKGLTECAFKHKVPLVVHGHDHIDKEYKLLNGTTCRCVYQVYALR</sequence>
<keyword evidence="2" id="KW-0614">Plasmid</keyword>
<dbReference type="Pfam" id="PF00149">
    <property type="entry name" value="Metallophos"/>
    <property type="match status" value="1"/>
</dbReference>
<feature type="domain" description="Calcineurin-like phosphoesterase" evidence="1">
    <location>
        <begin position="54"/>
        <end position="220"/>
    </location>
</feature>
<dbReference type="InterPro" id="IPR029052">
    <property type="entry name" value="Metallo-depent_PP-like"/>
</dbReference>
<name>E0S3Y4_BUTPB</name>
<accession>E0S3Y4</accession>
<dbReference type="RefSeq" id="WP_013282765.1">
    <property type="nucleotide sequence ID" value="NC_014389.1"/>
</dbReference>
<reference evidence="2 3" key="1">
    <citation type="journal article" date="2010" name="PLoS ONE">
        <title>The glycobiome of the rumen bacterium Butyrivibrio proteoclasticus B316(T) highlights adaptation to a polysaccharide-rich environment.</title>
        <authorList>
            <person name="Kelly W.J."/>
            <person name="Leahy S.C."/>
            <person name="Altermann E."/>
            <person name="Yeoman C.J."/>
            <person name="Dunne J.C."/>
            <person name="Kong Z."/>
            <person name="Pacheco D.M."/>
            <person name="Li D."/>
            <person name="Noel S.J."/>
            <person name="Moon C.D."/>
            <person name="Cookson A.L."/>
            <person name="Attwood G.T."/>
        </authorList>
    </citation>
    <scope>NUCLEOTIDE SEQUENCE [LARGE SCALE GENOMIC DNA]</scope>
    <source>
        <strain evidence="3">ATCC 51982 / DSM 14932 / B316</strain>
        <plasmid evidence="3">Plasmid pCY360</plasmid>
    </source>
</reference>
<evidence type="ECO:0000313" key="2">
    <source>
        <dbReference type="EMBL" id="ADL36116.1"/>
    </source>
</evidence>
<geneLocation type="plasmid" evidence="2 3">
    <name>pCY360</name>
</geneLocation>
<evidence type="ECO:0000259" key="1">
    <source>
        <dbReference type="Pfam" id="PF00149"/>
    </source>
</evidence>
<dbReference type="HOGENOM" id="CLU_1145527_0_0_9"/>
<dbReference type="InterPro" id="IPR004843">
    <property type="entry name" value="Calcineurin-like_PHP"/>
</dbReference>
<dbReference type="CDD" id="cd00838">
    <property type="entry name" value="MPP_superfamily"/>
    <property type="match status" value="1"/>
</dbReference>
<dbReference type="KEGG" id="bpb:bpr_II178"/>
<proteinExistence type="predicted"/>
<gene>
    <name evidence="2" type="ordered locus">bpr_II178</name>
</gene>
<protein>
    <submittedName>
        <fullName evidence="2">Metallophosphoesterase</fullName>
    </submittedName>
</protein>
<dbReference type="AlphaFoldDB" id="E0S3Y4"/>
<dbReference type="EMBL" id="CP001812">
    <property type="protein sequence ID" value="ADL36116.1"/>
    <property type="molecule type" value="Genomic_DNA"/>
</dbReference>
<evidence type="ECO:0000313" key="3">
    <source>
        <dbReference type="Proteomes" id="UP000001299"/>
    </source>
</evidence>
<dbReference type="Gene3D" id="3.60.21.10">
    <property type="match status" value="1"/>
</dbReference>
<dbReference type="Proteomes" id="UP000001299">
    <property type="component" value="Plasmid pCY360"/>
</dbReference>
<dbReference type="SUPFAM" id="SSF56300">
    <property type="entry name" value="Metallo-dependent phosphatases"/>
    <property type="match status" value="1"/>
</dbReference>
<keyword evidence="3" id="KW-1185">Reference proteome</keyword>
<dbReference type="GO" id="GO:0016787">
    <property type="term" value="F:hydrolase activity"/>
    <property type="evidence" value="ECO:0007669"/>
    <property type="project" value="InterPro"/>
</dbReference>
<organism evidence="2 3">
    <name type="scientific">Butyrivibrio proteoclasticus (strain ATCC 51982 / DSM 14932 / B316)</name>
    <name type="common">Clostridium proteoclasticum</name>
    <dbReference type="NCBI Taxonomy" id="515622"/>
    <lineage>
        <taxon>Bacteria</taxon>
        <taxon>Bacillati</taxon>
        <taxon>Bacillota</taxon>
        <taxon>Clostridia</taxon>
        <taxon>Lachnospirales</taxon>
        <taxon>Lachnospiraceae</taxon>
        <taxon>Butyrivibrio</taxon>
    </lineage>
</organism>